<dbReference type="InterPro" id="IPR007167">
    <property type="entry name" value="Fe-transptr_FeoA-like"/>
</dbReference>
<dbReference type="eggNOG" id="COG1918">
    <property type="taxonomic scope" value="Bacteria"/>
</dbReference>
<keyword evidence="1" id="KW-0408">Iron</keyword>
<dbReference type="RefSeq" id="WP_037407550.1">
    <property type="nucleotide sequence ID" value="NZ_CAJZCD010000004.1"/>
</dbReference>
<protein>
    <recommendedName>
        <fullName evidence="2">Ferrous iron transporter FeoA-like domain-containing protein</fullName>
    </recommendedName>
</protein>
<dbReference type="InterPro" id="IPR052713">
    <property type="entry name" value="FeoA"/>
</dbReference>
<evidence type="ECO:0000259" key="2">
    <source>
        <dbReference type="SMART" id="SM00899"/>
    </source>
</evidence>
<organism evidence="3 4">
    <name type="scientific">Snodgrassella alvi</name>
    <dbReference type="NCBI Taxonomy" id="1196083"/>
    <lineage>
        <taxon>Bacteria</taxon>
        <taxon>Pseudomonadati</taxon>
        <taxon>Pseudomonadota</taxon>
        <taxon>Betaproteobacteria</taxon>
        <taxon>Neisseriales</taxon>
        <taxon>Neisseriaceae</taxon>
        <taxon>Snodgrassella</taxon>
    </lineage>
</organism>
<evidence type="ECO:0000313" key="3">
    <source>
        <dbReference type="EMBL" id="PIT52060.1"/>
    </source>
</evidence>
<dbReference type="PANTHER" id="PTHR42954">
    <property type="entry name" value="FE(2+) TRANSPORT PROTEIN A"/>
    <property type="match status" value="1"/>
</dbReference>
<dbReference type="SMART" id="SM00899">
    <property type="entry name" value="FeoA"/>
    <property type="match status" value="1"/>
</dbReference>
<reference evidence="3 4" key="1">
    <citation type="journal article" date="2017" name="MBio">
        <title>Type VI secretion-mediated competition in the bee gut microbiome.</title>
        <authorList>
            <person name="Steele M.I."/>
            <person name="Kwong W.K."/>
            <person name="Powell J.E."/>
            <person name="Whiteley M."/>
            <person name="Moran N.A."/>
        </authorList>
    </citation>
    <scope>NUCLEOTIDE SEQUENCE [LARGE SCALE GENOMIC DNA]</scope>
    <source>
        <strain evidence="3 4">Occ4-2</strain>
    </source>
</reference>
<sequence length="80" mass="8872">MSTLTLDQLPFGQPAVITHLLPESLPFRRRLLAMGITPGSHVTVIRTAPMGDPLEIKTRGFYLCLRRSEAKAISVVEVKK</sequence>
<dbReference type="GO" id="GO:0046914">
    <property type="term" value="F:transition metal ion binding"/>
    <property type="evidence" value="ECO:0007669"/>
    <property type="project" value="InterPro"/>
</dbReference>
<gene>
    <name evidence="3" type="ORF">BHC48_02245</name>
</gene>
<dbReference type="SUPFAM" id="SSF50037">
    <property type="entry name" value="C-terminal domain of transcriptional repressors"/>
    <property type="match status" value="1"/>
</dbReference>
<accession>A0A066TS23</accession>
<dbReference type="Proteomes" id="UP000231484">
    <property type="component" value="Unassembled WGS sequence"/>
</dbReference>
<dbReference type="Gene3D" id="2.30.30.90">
    <property type="match status" value="1"/>
</dbReference>
<dbReference type="InterPro" id="IPR008988">
    <property type="entry name" value="Transcriptional_repressor_C"/>
</dbReference>
<name>A0A066TS23_9NEIS</name>
<dbReference type="AlphaFoldDB" id="A0A066TS23"/>
<feature type="domain" description="Ferrous iron transporter FeoA-like" evidence="2">
    <location>
        <begin position="4"/>
        <end position="77"/>
    </location>
</feature>
<dbReference type="PANTHER" id="PTHR42954:SF2">
    <property type="entry name" value="FE(2+) TRANSPORT PROTEIN A"/>
    <property type="match status" value="1"/>
</dbReference>
<evidence type="ECO:0000313" key="4">
    <source>
        <dbReference type="Proteomes" id="UP000231484"/>
    </source>
</evidence>
<evidence type="ECO:0000256" key="1">
    <source>
        <dbReference type="ARBA" id="ARBA00023004"/>
    </source>
</evidence>
<dbReference type="InterPro" id="IPR038157">
    <property type="entry name" value="FeoA_core_dom"/>
</dbReference>
<proteinExistence type="predicted"/>
<dbReference type="EMBL" id="MEIQ01000026">
    <property type="protein sequence ID" value="PIT52060.1"/>
    <property type="molecule type" value="Genomic_DNA"/>
</dbReference>
<comment type="caution">
    <text evidence="3">The sequence shown here is derived from an EMBL/GenBank/DDBJ whole genome shotgun (WGS) entry which is preliminary data.</text>
</comment>
<dbReference type="Pfam" id="PF04023">
    <property type="entry name" value="FeoA"/>
    <property type="match status" value="1"/>
</dbReference>